<reference evidence="2 3" key="1">
    <citation type="journal article" date="2015" name="Sci. Rep.">
        <title>Genome of the facultative scuticociliatosis pathogen Pseudocohnilembus persalinus provides insight into its virulence through horizontal gene transfer.</title>
        <authorList>
            <person name="Xiong J."/>
            <person name="Wang G."/>
            <person name="Cheng J."/>
            <person name="Tian M."/>
            <person name="Pan X."/>
            <person name="Warren A."/>
            <person name="Jiang C."/>
            <person name="Yuan D."/>
            <person name="Miao W."/>
        </authorList>
    </citation>
    <scope>NUCLEOTIDE SEQUENCE [LARGE SCALE GENOMIC DNA]</scope>
    <source>
        <strain evidence="2">36N120E</strain>
    </source>
</reference>
<feature type="compositionally biased region" description="Basic and acidic residues" evidence="1">
    <location>
        <begin position="301"/>
        <end position="313"/>
    </location>
</feature>
<organism evidence="2 3">
    <name type="scientific">Pseudocohnilembus persalinus</name>
    <name type="common">Ciliate</name>
    <dbReference type="NCBI Taxonomy" id="266149"/>
    <lineage>
        <taxon>Eukaryota</taxon>
        <taxon>Sar</taxon>
        <taxon>Alveolata</taxon>
        <taxon>Ciliophora</taxon>
        <taxon>Intramacronucleata</taxon>
        <taxon>Oligohymenophorea</taxon>
        <taxon>Scuticociliatia</taxon>
        <taxon>Philasterida</taxon>
        <taxon>Pseudocohnilembidae</taxon>
        <taxon>Pseudocohnilembus</taxon>
    </lineage>
</organism>
<dbReference type="SMART" id="SM00671">
    <property type="entry name" value="SEL1"/>
    <property type="match status" value="3"/>
</dbReference>
<dbReference type="InParanoid" id="A0A0V0QX88"/>
<gene>
    <name evidence="2" type="ORF">PPERSA_11516</name>
</gene>
<protein>
    <submittedName>
        <fullName evidence="2">Uncharacterized protein</fullName>
    </submittedName>
</protein>
<feature type="region of interest" description="Disordered" evidence="1">
    <location>
        <begin position="301"/>
        <end position="324"/>
    </location>
</feature>
<dbReference type="InterPro" id="IPR052945">
    <property type="entry name" value="Mitotic_Regulator"/>
</dbReference>
<dbReference type="PANTHER" id="PTHR43628:SF1">
    <property type="entry name" value="CHITIN SYNTHASE REGULATORY FACTOR 2-RELATED"/>
    <property type="match status" value="1"/>
</dbReference>
<accession>A0A0V0QX88</accession>
<evidence type="ECO:0000313" key="2">
    <source>
        <dbReference type="EMBL" id="KRX06871.1"/>
    </source>
</evidence>
<dbReference type="OrthoDB" id="289223at2759"/>
<sequence length="324" mass="38172">MTVIHFLKSYLEKGYININIIYKKEIKKLQKQYQQKKECSQDSFEIKKWIDQPDQESQNQAKSYQSQTLQLDNNIEYFINEDELEKVIRYNEGSYQQQIQLRDQLLDLIKSPTSSQQLKGTAQCWLAWYHLLPLADYKEDEKQAVKIFNEYQDSPFGQFCMAMTYLQGYAEQEKNPELTWFYAQKSSTNGDRRGIGLVGYLYHTSFGVENNMLNAIIYYERAADLGNANAMYNLGICYYNGDGVNQNKEKAIEYYKIAAKKQYQGAVEALQELGIDIKQEVELEIEKQVQEEKLIEFQEENKPQNQKLQEKKYVLNNENNLQEK</sequence>
<proteinExistence type="predicted"/>
<keyword evidence="3" id="KW-1185">Reference proteome</keyword>
<dbReference type="InterPro" id="IPR011990">
    <property type="entry name" value="TPR-like_helical_dom_sf"/>
</dbReference>
<name>A0A0V0QX88_PSEPJ</name>
<dbReference type="Pfam" id="PF08238">
    <property type="entry name" value="Sel1"/>
    <property type="match status" value="4"/>
</dbReference>
<dbReference type="Proteomes" id="UP000054937">
    <property type="component" value="Unassembled WGS sequence"/>
</dbReference>
<dbReference type="PANTHER" id="PTHR43628">
    <property type="entry name" value="ACTIVATOR OF C KINASE PROTEIN 1-RELATED"/>
    <property type="match status" value="1"/>
</dbReference>
<evidence type="ECO:0000313" key="3">
    <source>
        <dbReference type="Proteomes" id="UP000054937"/>
    </source>
</evidence>
<dbReference type="SUPFAM" id="SSF81901">
    <property type="entry name" value="HCP-like"/>
    <property type="match status" value="1"/>
</dbReference>
<dbReference type="Gene3D" id="1.25.40.10">
    <property type="entry name" value="Tetratricopeptide repeat domain"/>
    <property type="match status" value="1"/>
</dbReference>
<dbReference type="InterPro" id="IPR006597">
    <property type="entry name" value="Sel1-like"/>
</dbReference>
<evidence type="ECO:0000256" key="1">
    <source>
        <dbReference type="SAM" id="MobiDB-lite"/>
    </source>
</evidence>
<dbReference type="EMBL" id="LDAU01000091">
    <property type="protein sequence ID" value="KRX06871.1"/>
    <property type="molecule type" value="Genomic_DNA"/>
</dbReference>
<dbReference type="AlphaFoldDB" id="A0A0V0QX88"/>
<comment type="caution">
    <text evidence="2">The sequence shown here is derived from an EMBL/GenBank/DDBJ whole genome shotgun (WGS) entry which is preliminary data.</text>
</comment>